<gene>
    <name evidence="1" type="ORF">A3J59_04765</name>
</gene>
<protein>
    <recommendedName>
        <fullName evidence="3">SIMPL domain-containing protein</fullName>
    </recommendedName>
</protein>
<dbReference type="InterPro" id="IPR052022">
    <property type="entry name" value="26kDa_periplasmic_antigen"/>
</dbReference>
<organism evidence="1 2">
    <name type="scientific">Candidatus Buchananbacteria bacterium RIFCSPHIGHO2_02_FULL_56_16</name>
    <dbReference type="NCBI Taxonomy" id="1797542"/>
    <lineage>
        <taxon>Bacteria</taxon>
        <taxon>Candidatus Buchananiibacteriota</taxon>
    </lineage>
</organism>
<proteinExistence type="predicted"/>
<dbReference type="PANTHER" id="PTHR34387:SF1">
    <property type="entry name" value="PERIPLASMIC IMMUNOGENIC PROTEIN"/>
    <property type="match status" value="1"/>
</dbReference>
<dbReference type="Gene3D" id="3.30.110.170">
    <property type="entry name" value="Protein of unknown function (DUF541), domain 1"/>
    <property type="match status" value="1"/>
</dbReference>
<evidence type="ECO:0000313" key="1">
    <source>
        <dbReference type="EMBL" id="OGY50099.1"/>
    </source>
</evidence>
<reference evidence="1 2" key="1">
    <citation type="journal article" date="2016" name="Nat. Commun.">
        <title>Thousands of microbial genomes shed light on interconnected biogeochemical processes in an aquifer system.</title>
        <authorList>
            <person name="Anantharaman K."/>
            <person name="Brown C.T."/>
            <person name="Hug L.A."/>
            <person name="Sharon I."/>
            <person name="Castelle C.J."/>
            <person name="Probst A.J."/>
            <person name="Thomas B.C."/>
            <person name="Singh A."/>
            <person name="Wilkins M.J."/>
            <person name="Karaoz U."/>
            <person name="Brodie E.L."/>
            <person name="Williams K.H."/>
            <person name="Hubbard S.S."/>
            <person name="Banfield J.F."/>
        </authorList>
    </citation>
    <scope>NUCLEOTIDE SEQUENCE [LARGE SCALE GENOMIC DNA]</scope>
</reference>
<name>A0A1G1YCU5_9BACT</name>
<evidence type="ECO:0000313" key="2">
    <source>
        <dbReference type="Proteomes" id="UP000177310"/>
    </source>
</evidence>
<dbReference type="InterPro" id="IPR007497">
    <property type="entry name" value="SIMPL/DUF541"/>
</dbReference>
<dbReference type="PANTHER" id="PTHR34387">
    <property type="entry name" value="SLR1258 PROTEIN"/>
    <property type="match status" value="1"/>
</dbReference>
<accession>A0A1G1YCU5</accession>
<dbReference type="Gene3D" id="3.30.70.2970">
    <property type="entry name" value="Protein of unknown function (DUF541), domain 2"/>
    <property type="match status" value="1"/>
</dbReference>
<dbReference type="AlphaFoldDB" id="A0A1G1YCU5"/>
<evidence type="ECO:0008006" key="3">
    <source>
        <dbReference type="Google" id="ProtNLM"/>
    </source>
</evidence>
<dbReference type="GO" id="GO:0006974">
    <property type="term" value="P:DNA damage response"/>
    <property type="evidence" value="ECO:0007669"/>
    <property type="project" value="TreeGrafter"/>
</dbReference>
<dbReference type="Pfam" id="PF04402">
    <property type="entry name" value="SIMPL"/>
    <property type="match status" value="1"/>
</dbReference>
<comment type="caution">
    <text evidence="1">The sequence shown here is derived from an EMBL/GenBank/DDBJ whole genome shotgun (WGS) entry which is preliminary data.</text>
</comment>
<dbReference type="Proteomes" id="UP000177310">
    <property type="component" value="Unassembled WGS sequence"/>
</dbReference>
<dbReference type="EMBL" id="MHIL01000035">
    <property type="protein sequence ID" value="OGY50099.1"/>
    <property type="molecule type" value="Genomic_DNA"/>
</dbReference>
<sequence length="236" mass="25023">MILIAGIVVAALFRDRVVNNPQWQVSVTGHAEVEYQPDTANVSLGVQLNKAASAEAALKDLNQRTEKIISAVKAAGIAESDIQTHGFSIFSHYDYIDNTSVPAGYDASQQLLIKVRDIAGNKDLVSRVVTEATKAGANQVNDISFEVSNAEDLKQQARLEAIADAKQKAGTLANAAGVQLKKVIGWWDNVIQAPGLNQPMYYDGKGAGGAVGGVGGAVPIGVQKIIIEIGVNYRIK</sequence>